<proteinExistence type="inferred from homology"/>
<dbReference type="InterPro" id="IPR003890">
    <property type="entry name" value="MIF4G-like_typ-3"/>
</dbReference>
<sequence length="213" mass="24004">MTQTLGIAHIVGSAVYGLNPENYDAMYRKVRALPVTKRSHLNVVAGEIHSKALARPKYIKLYAAMCARLIKDGFDGARPGSGPAFQTALLPKCYDDLKKCCKISETRQYSERRINEFVTNCQFIGELFKFGVYPKEIVWSFVNDLVNEHSCEVQVRCLCALLPLVAPKLSETYFVTRDMLLEMISKINSISTIEPDVFDDEDGTSVITEYSEE</sequence>
<dbReference type="Proteomes" id="UP000325440">
    <property type="component" value="Unassembled WGS sequence"/>
</dbReference>
<dbReference type="PANTHER" id="PTHR23253:SF9">
    <property type="entry name" value="EUKARYOTIC TRANSLATION INITIATION FACTOR 4 GAMMA 2"/>
    <property type="match status" value="1"/>
</dbReference>
<accession>A0A5E4MI49</accession>
<keyword evidence="3" id="KW-0648">Protein biosynthesis</keyword>
<evidence type="ECO:0000259" key="4">
    <source>
        <dbReference type="Pfam" id="PF02854"/>
    </source>
</evidence>
<dbReference type="SUPFAM" id="SSF48371">
    <property type="entry name" value="ARM repeat"/>
    <property type="match status" value="1"/>
</dbReference>
<evidence type="ECO:0000256" key="1">
    <source>
        <dbReference type="ARBA" id="ARBA00005775"/>
    </source>
</evidence>
<dbReference type="PANTHER" id="PTHR23253">
    <property type="entry name" value="EUKARYOTIC TRANSLATION INITIATION FACTOR 4 GAMMA"/>
    <property type="match status" value="1"/>
</dbReference>
<dbReference type="GO" id="GO:0003743">
    <property type="term" value="F:translation initiation factor activity"/>
    <property type="evidence" value="ECO:0007669"/>
    <property type="project" value="UniProtKB-KW"/>
</dbReference>
<keyword evidence="6" id="KW-1185">Reference proteome</keyword>
<evidence type="ECO:0000256" key="3">
    <source>
        <dbReference type="ARBA" id="ARBA00022917"/>
    </source>
</evidence>
<protein>
    <submittedName>
        <fullName evidence="5">Armadillo-type fold,MIF4G-like, type 3</fullName>
    </submittedName>
</protein>
<evidence type="ECO:0000256" key="2">
    <source>
        <dbReference type="ARBA" id="ARBA00022540"/>
    </source>
</evidence>
<keyword evidence="2" id="KW-0396">Initiation factor</keyword>
<dbReference type="InterPro" id="IPR016024">
    <property type="entry name" value="ARM-type_fold"/>
</dbReference>
<dbReference type="GO" id="GO:0003729">
    <property type="term" value="F:mRNA binding"/>
    <property type="evidence" value="ECO:0007669"/>
    <property type="project" value="TreeGrafter"/>
</dbReference>
<dbReference type="Gene3D" id="1.25.40.180">
    <property type="match status" value="1"/>
</dbReference>
<evidence type="ECO:0000313" key="6">
    <source>
        <dbReference type="Proteomes" id="UP000325440"/>
    </source>
</evidence>
<dbReference type="EMBL" id="CABPRJ010000648">
    <property type="protein sequence ID" value="VVC31217.1"/>
    <property type="molecule type" value="Genomic_DNA"/>
</dbReference>
<feature type="non-terminal residue" evidence="5">
    <location>
        <position position="213"/>
    </location>
</feature>
<reference evidence="5 6" key="1">
    <citation type="submission" date="2019-08" db="EMBL/GenBank/DDBJ databases">
        <authorList>
            <person name="Alioto T."/>
            <person name="Alioto T."/>
            <person name="Gomez Garrido J."/>
        </authorList>
    </citation>
    <scope>NUCLEOTIDE SEQUENCE [LARGE SCALE GENOMIC DNA]</scope>
</reference>
<name>A0A5E4MI49_9HEMI</name>
<organism evidence="5 6">
    <name type="scientific">Cinara cedri</name>
    <dbReference type="NCBI Taxonomy" id="506608"/>
    <lineage>
        <taxon>Eukaryota</taxon>
        <taxon>Metazoa</taxon>
        <taxon>Ecdysozoa</taxon>
        <taxon>Arthropoda</taxon>
        <taxon>Hexapoda</taxon>
        <taxon>Insecta</taxon>
        <taxon>Pterygota</taxon>
        <taxon>Neoptera</taxon>
        <taxon>Paraneoptera</taxon>
        <taxon>Hemiptera</taxon>
        <taxon>Sternorrhyncha</taxon>
        <taxon>Aphidomorpha</taxon>
        <taxon>Aphidoidea</taxon>
        <taxon>Aphididae</taxon>
        <taxon>Lachninae</taxon>
        <taxon>Cinara</taxon>
    </lineage>
</organism>
<gene>
    <name evidence="5" type="ORF">CINCED_3A020381</name>
</gene>
<comment type="similarity">
    <text evidence="1">Belongs to the eukaryotic initiation factor 4G family.</text>
</comment>
<dbReference type="GO" id="GO:0016281">
    <property type="term" value="C:eukaryotic translation initiation factor 4F complex"/>
    <property type="evidence" value="ECO:0007669"/>
    <property type="project" value="TreeGrafter"/>
</dbReference>
<feature type="domain" description="MIF4G" evidence="4">
    <location>
        <begin position="18"/>
        <end position="190"/>
    </location>
</feature>
<dbReference type="AlphaFoldDB" id="A0A5E4MI49"/>
<evidence type="ECO:0000313" key="5">
    <source>
        <dbReference type="EMBL" id="VVC31217.1"/>
    </source>
</evidence>
<dbReference type="Pfam" id="PF02854">
    <property type="entry name" value="MIF4G"/>
    <property type="match status" value="1"/>
</dbReference>